<dbReference type="GO" id="GO:0043495">
    <property type="term" value="F:protein-membrane adaptor activity"/>
    <property type="evidence" value="ECO:0007669"/>
    <property type="project" value="TreeGrafter"/>
</dbReference>
<evidence type="ECO:0000313" key="8">
    <source>
        <dbReference type="Proteomes" id="UP000694392"/>
    </source>
</evidence>
<dbReference type="CDD" id="cd00136">
    <property type="entry name" value="PDZ_canonical"/>
    <property type="match status" value="1"/>
</dbReference>
<dbReference type="Gene3D" id="2.30.42.10">
    <property type="match status" value="4"/>
</dbReference>
<keyword evidence="2" id="KW-1003">Cell membrane</keyword>
<dbReference type="PROSITE" id="PS50106">
    <property type="entry name" value="PDZ"/>
    <property type="match status" value="4"/>
</dbReference>
<dbReference type="Ensembl" id="ENSSPUT00000016001.1">
    <property type="protein sequence ID" value="ENSSPUP00000015002.1"/>
    <property type="gene ID" value="ENSSPUG00000011458.1"/>
</dbReference>
<keyword evidence="8" id="KW-1185">Reference proteome</keyword>
<keyword evidence="2" id="KW-0472">Membrane</keyword>
<dbReference type="InterPro" id="IPR041489">
    <property type="entry name" value="PDZ_6"/>
</dbReference>
<evidence type="ECO:0000256" key="3">
    <source>
        <dbReference type="ARBA" id="ARBA00022737"/>
    </source>
</evidence>
<dbReference type="Proteomes" id="UP000694392">
    <property type="component" value="Unplaced"/>
</dbReference>
<reference evidence="7" key="1">
    <citation type="submission" date="2025-08" db="UniProtKB">
        <authorList>
            <consortium name="Ensembl"/>
        </authorList>
    </citation>
    <scope>IDENTIFICATION</scope>
</reference>
<dbReference type="AlphaFoldDB" id="A0A8D0L7S6"/>
<dbReference type="GO" id="GO:0016324">
    <property type="term" value="C:apical plasma membrane"/>
    <property type="evidence" value="ECO:0007669"/>
    <property type="project" value="TreeGrafter"/>
</dbReference>
<feature type="domain" description="PDZ" evidence="6">
    <location>
        <begin position="88"/>
        <end position="176"/>
    </location>
</feature>
<sequence length="470" mass="52262">MALACQPRECKLTKHDGESFGFLLRLEKYKTGHLIRNVEKGGPADKAGLKDGDRVLKVNGLFVDKQDHAEVRFALIRGLFFSQEISQRTRVEVKDVGPLNSVNNQCLLALLLLSGQKGLFIIDLSPQGAATKAGMQQNDRLIEVNGENVENDTHEDVVEKVKKSGNHVVFLLSNKETDQYYSNQNRILKRETASLKLLPHKPRMVELTKGSDGYGFYLRMEQNGKGHLIRDIDSGSPAAKAGLKDNDLLVAVNGESVENFDHNGTVEKIQRCGGKTTLLVVDQETDVMYKMAQVSPCLYYHEMEEPSRGEAEEVPMSLAKQKNHKPRICKPVKGLDGFGFHLNAIKNLPGQFIKEVKKGRPADTAGLEEDDILVEVNGVNVVNESYEKVVGRIHDAGDRLTLLVCSEEAYEYFKSQNIAITASIADPVSEPEDPPAYTEYLTAKPERASLEPRERVVTSAEDEDDEDTQL</sequence>
<feature type="compositionally biased region" description="Basic and acidic residues" evidence="5">
    <location>
        <begin position="444"/>
        <end position="456"/>
    </location>
</feature>
<keyword evidence="3" id="KW-0677">Repeat</keyword>
<dbReference type="SMART" id="SM00228">
    <property type="entry name" value="PDZ"/>
    <property type="match status" value="4"/>
</dbReference>
<feature type="region of interest" description="Disordered" evidence="5">
    <location>
        <begin position="427"/>
        <end position="470"/>
    </location>
</feature>
<evidence type="ECO:0000313" key="7">
    <source>
        <dbReference type="Ensembl" id="ENSSPUP00000015002.1"/>
    </source>
</evidence>
<evidence type="ECO:0000256" key="1">
    <source>
        <dbReference type="ARBA" id="ARBA00004236"/>
    </source>
</evidence>
<protein>
    <submittedName>
        <fullName evidence="7">PDZ domain containing 1</fullName>
    </submittedName>
</protein>
<organism evidence="7 8">
    <name type="scientific">Sphenodon punctatus</name>
    <name type="common">Tuatara</name>
    <name type="synonym">Hatteria punctata</name>
    <dbReference type="NCBI Taxonomy" id="8508"/>
    <lineage>
        <taxon>Eukaryota</taxon>
        <taxon>Metazoa</taxon>
        <taxon>Chordata</taxon>
        <taxon>Craniata</taxon>
        <taxon>Vertebrata</taxon>
        <taxon>Euteleostomi</taxon>
        <taxon>Lepidosauria</taxon>
        <taxon>Sphenodontia</taxon>
        <taxon>Sphenodontidae</taxon>
        <taxon>Sphenodon</taxon>
    </lineage>
</organism>
<dbReference type="SUPFAM" id="SSF50156">
    <property type="entry name" value="PDZ domain-like"/>
    <property type="match status" value="4"/>
</dbReference>
<dbReference type="CDD" id="cd06768">
    <property type="entry name" value="PDZ_NHERF-like"/>
    <property type="match status" value="2"/>
</dbReference>
<comment type="subcellular location">
    <subcellularLocation>
        <location evidence="1">Cell membrane</location>
    </subcellularLocation>
</comment>
<evidence type="ECO:0000256" key="5">
    <source>
        <dbReference type="SAM" id="MobiDB-lite"/>
    </source>
</evidence>
<proteinExistence type="inferred from homology"/>
<accession>A0A8D0L7S6</accession>
<dbReference type="InterPro" id="IPR001478">
    <property type="entry name" value="PDZ"/>
</dbReference>
<gene>
    <name evidence="7" type="primary">PDZK1</name>
</gene>
<dbReference type="PANTHER" id="PTHR14191">
    <property type="entry name" value="PDZ DOMAIN CONTAINING PROTEIN"/>
    <property type="match status" value="1"/>
</dbReference>
<feature type="domain" description="PDZ" evidence="6">
    <location>
        <begin position="204"/>
        <end position="284"/>
    </location>
</feature>
<dbReference type="InterPro" id="IPR036034">
    <property type="entry name" value="PDZ_sf"/>
</dbReference>
<dbReference type="GO" id="GO:0072659">
    <property type="term" value="P:protein localization to plasma membrane"/>
    <property type="evidence" value="ECO:0007669"/>
    <property type="project" value="TreeGrafter"/>
</dbReference>
<dbReference type="InterPro" id="IPR051067">
    <property type="entry name" value="NHER"/>
</dbReference>
<comment type="similarity">
    <text evidence="4">Belongs to the NHER family.</text>
</comment>
<evidence type="ECO:0000259" key="6">
    <source>
        <dbReference type="PROSITE" id="PS50106"/>
    </source>
</evidence>
<feature type="domain" description="PDZ" evidence="6">
    <location>
        <begin position="9"/>
        <end position="75"/>
    </location>
</feature>
<dbReference type="Pfam" id="PF00595">
    <property type="entry name" value="PDZ"/>
    <property type="match status" value="3"/>
</dbReference>
<dbReference type="PANTHER" id="PTHR14191:SF6">
    <property type="entry name" value="NA(+)_H(+) EXCHANGE REGULATORY COFACTOR NHE-RF3-RELATED"/>
    <property type="match status" value="1"/>
</dbReference>
<evidence type="ECO:0000256" key="4">
    <source>
        <dbReference type="ARBA" id="ARBA00038110"/>
    </source>
</evidence>
<dbReference type="GeneTree" id="ENSGT00950000182849"/>
<dbReference type="Pfam" id="PF17820">
    <property type="entry name" value="PDZ_6"/>
    <property type="match status" value="1"/>
</dbReference>
<feature type="domain" description="PDZ" evidence="6">
    <location>
        <begin position="315"/>
        <end position="408"/>
    </location>
</feature>
<feature type="compositionally biased region" description="Acidic residues" evidence="5">
    <location>
        <begin position="460"/>
        <end position="470"/>
    </location>
</feature>
<reference evidence="7" key="2">
    <citation type="submission" date="2025-09" db="UniProtKB">
        <authorList>
            <consortium name="Ensembl"/>
        </authorList>
    </citation>
    <scope>IDENTIFICATION</scope>
</reference>
<evidence type="ECO:0000256" key="2">
    <source>
        <dbReference type="ARBA" id="ARBA00022475"/>
    </source>
</evidence>
<name>A0A8D0L7S6_SPHPU</name>